<name>A0AAV5RTQ6_MAUHU</name>
<accession>A0AAV5RTQ6</accession>
<dbReference type="InterPro" id="IPR001680">
    <property type="entry name" value="WD40_rpt"/>
</dbReference>
<keyword evidence="7" id="KW-1185">Reference proteome</keyword>
<dbReference type="GO" id="GO:0008233">
    <property type="term" value="F:peptidase activity"/>
    <property type="evidence" value="ECO:0007669"/>
    <property type="project" value="UniProtKB-KW"/>
</dbReference>
<gene>
    <name evidence="6" type="ORF">DAKH74_014290</name>
</gene>
<keyword evidence="6" id="KW-0315">Glutamine amidotransferase</keyword>
<keyword evidence="4" id="KW-0378">Hydrolase</keyword>
<evidence type="ECO:0000313" key="6">
    <source>
        <dbReference type="EMBL" id="GMM54813.1"/>
    </source>
</evidence>
<dbReference type="SMART" id="SM00320">
    <property type="entry name" value="WD40"/>
    <property type="match status" value="4"/>
</dbReference>
<evidence type="ECO:0000256" key="3">
    <source>
        <dbReference type="ARBA" id="ARBA00022723"/>
    </source>
</evidence>
<dbReference type="EMBL" id="BTGD01000003">
    <property type="protein sequence ID" value="GMM54813.1"/>
    <property type="molecule type" value="Genomic_DNA"/>
</dbReference>
<evidence type="ECO:0000256" key="2">
    <source>
        <dbReference type="ARBA" id="ARBA00022670"/>
    </source>
</evidence>
<comment type="caution">
    <text evidence="6">The sequence shown here is derived from an EMBL/GenBank/DDBJ whole genome shotgun (WGS) entry which is preliminary data.</text>
</comment>
<dbReference type="PANTHER" id="PTHR43270:SF8">
    <property type="entry name" value="DI- AND TRIPEPTIDASE DUG2-RELATED"/>
    <property type="match status" value="1"/>
</dbReference>
<dbReference type="AlphaFoldDB" id="A0AAV5RTQ6"/>
<dbReference type="Pfam" id="PF00400">
    <property type="entry name" value="WD40"/>
    <property type="match status" value="1"/>
</dbReference>
<evidence type="ECO:0000256" key="4">
    <source>
        <dbReference type="ARBA" id="ARBA00022801"/>
    </source>
</evidence>
<comment type="similarity">
    <text evidence="1">Belongs to the peptidase M20A family.</text>
</comment>
<dbReference type="PANTHER" id="PTHR43270">
    <property type="entry name" value="BETA-ALA-HIS DIPEPTIDASE"/>
    <property type="match status" value="1"/>
</dbReference>
<dbReference type="InterPro" id="IPR002933">
    <property type="entry name" value="Peptidase_M20"/>
</dbReference>
<dbReference type="GO" id="GO:0046872">
    <property type="term" value="F:metal ion binding"/>
    <property type="evidence" value="ECO:0007669"/>
    <property type="project" value="UniProtKB-KW"/>
</dbReference>
<dbReference type="InterPro" id="IPR036322">
    <property type="entry name" value="WD40_repeat_dom_sf"/>
</dbReference>
<dbReference type="PIRSF" id="PIRSF037237">
    <property type="entry name" value="Peptidase_WD_repeats_DUG2"/>
    <property type="match status" value="1"/>
</dbReference>
<dbReference type="InterPro" id="IPR011650">
    <property type="entry name" value="Peptidase_M20_dimer"/>
</dbReference>
<evidence type="ECO:0000313" key="7">
    <source>
        <dbReference type="Proteomes" id="UP001377567"/>
    </source>
</evidence>
<feature type="domain" description="Peptidase M20 dimerisation" evidence="5">
    <location>
        <begin position="624"/>
        <end position="769"/>
    </location>
</feature>
<dbReference type="Pfam" id="PF01546">
    <property type="entry name" value="Peptidase_M20"/>
    <property type="match status" value="1"/>
</dbReference>
<dbReference type="Proteomes" id="UP001377567">
    <property type="component" value="Unassembled WGS sequence"/>
</dbReference>
<evidence type="ECO:0000259" key="5">
    <source>
        <dbReference type="Pfam" id="PF07687"/>
    </source>
</evidence>
<dbReference type="InterPro" id="IPR017149">
    <property type="entry name" value="GSH_degradosome_Dug2"/>
</dbReference>
<dbReference type="InterPro" id="IPR015943">
    <property type="entry name" value="WD40/YVTN_repeat-like_dom_sf"/>
</dbReference>
<dbReference type="SUPFAM" id="SSF53187">
    <property type="entry name" value="Zn-dependent exopeptidases"/>
    <property type="match status" value="1"/>
</dbReference>
<dbReference type="Gene3D" id="3.40.630.10">
    <property type="entry name" value="Zn peptidases"/>
    <property type="match status" value="1"/>
</dbReference>
<reference evidence="6 7" key="1">
    <citation type="journal article" date="2023" name="Elife">
        <title>Identification of key yeast species and microbe-microbe interactions impacting larval growth of Drosophila in the wild.</title>
        <authorList>
            <person name="Mure A."/>
            <person name="Sugiura Y."/>
            <person name="Maeda R."/>
            <person name="Honda K."/>
            <person name="Sakurai N."/>
            <person name="Takahashi Y."/>
            <person name="Watada M."/>
            <person name="Katoh T."/>
            <person name="Gotoh A."/>
            <person name="Gotoh Y."/>
            <person name="Taniguchi I."/>
            <person name="Nakamura K."/>
            <person name="Hayashi T."/>
            <person name="Katayama T."/>
            <person name="Uemura T."/>
            <person name="Hattori Y."/>
        </authorList>
    </citation>
    <scope>NUCLEOTIDE SEQUENCE [LARGE SCALE GENOMIC DNA]</scope>
    <source>
        <strain evidence="6 7">KH-74</strain>
    </source>
</reference>
<dbReference type="GO" id="GO:0006508">
    <property type="term" value="P:proteolysis"/>
    <property type="evidence" value="ECO:0007669"/>
    <property type="project" value="UniProtKB-KW"/>
</dbReference>
<proteinExistence type="inferred from homology"/>
<dbReference type="GO" id="GO:0006751">
    <property type="term" value="P:glutathione catabolic process"/>
    <property type="evidence" value="ECO:0007669"/>
    <property type="project" value="InterPro"/>
</dbReference>
<dbReference type="Gene3D" id="2.130.10.10">
    <property type="entry name" value="YVTN repeat-like/Quinoprotein amine dehydrogenase"/>
    <property type="match status" value="2"/>
</dbReference>
<dbReference type="InterPro" id="IPR051458">
    <property type="entry name" value="Cyt/Met_Dipeptidase"/>
</dbReference>
<dbReference type="Pfam" id="PF07687">
    <property type="entry name" value="M20_dimer"/>
    <property type="match status" value="1"/>
</dbReference>
<protein>
    <submittedName>
        <fullName evidence="6">Glutamine amidotransferase subunit</fullName>
    </submittedName>
</protein>
<keyword evidence="3" id="KW-0479">Metal-binding</keyword>
<sequence length="874" mass="97059">MPTPLELVHRWSHTYSILATCAFPHKKLLFAGTQDSKILVFDITTYNLIKVLHLGQSTEINTRSSVLCLDRSKDEKFLFSAGADSLVRIWAIGDVTKDSDVAVEVDELATVYSVTDIGDIFSLTYIDSLQTLVFGCQNASLLYLDNVFRRLDEIRKSQECNISRLPHKRYDKFFDSNGPTGSASPPPGSDESSLAMVSMDEEMSSTPSAILEIPAENIVNYAHNGFIYSICELDTQFRDIFQQECADCKERPSQTCQYIISGGGDGVCKIWAFDATAKGDVGMYFCKEMECEDSVLSMDIEFPFLYCGLSDGIVKIMDLGTNQRVSTLSTKQKSDIICLSVYNDYVFAVNEEGITLFHKGQSEVINTNQGRMLSSGIFERIGLNGKVYPNLLTGGNDGSLTLWNIACSACGKDYNLAEIKAASVEPDLVQHVDTEQMLNTLKELISYETVSHVTSGSDYGLASRRCATYLQKLFSKLGASQARLLPVSDSHNPVVFAKFTGNSQNKKKHNILWYGHYDVIPPGDRERWNTDPFKMICENGYMKGRGISDNKGPLVGAIHTIGTLHQQNKLENDVVFLVEGSEEIGSPGFGDVCTRYKDIIGEKIDWILLSNSTWVDSVHPCLTYGLRGVINARVRVSSDVPDSHSGVSGGILQEPTLDLIKIISELQDTSGTINIPNFYSNLKDIDHEEYERFKQVSKVADLKRNSSTEELIKNWTKPSLSITTLSTSGPGNITVIPKVATIGLSIRLVPGQSVDEVKENLIAFLQDRFKTLSSKNHLDIEILNVAEPWLSDPKNIGYEILKEELTKAWDTEPLFVREGGSVPCIRTLERTFDAPAIQIPCGQSTDNGHLYNENMRIKNLSNMAEILYNAANRL</sequence>
<organism evidence="6 7">
    <name type="scientific">Maudiozyma humilis</name>
    <name type="common">Sour dough yeast</name>
    <name type="synonym">Kazachstania humilis</name>
    <dbReference type="NCBI Taxonomy" id="51915"/>
    <lineage>
        <taxon>Eukaryota</taxon>
        <taxon>Fungi</taxon>
        <taxon>Dikarya</taxon>
        <taxon>Ascomycota</taxon>
        <taxon>Saccharomycotina</taxon>
        <taxon>Saccharomycetes</taxon>
        <taxon>Saccharomycetales</taxon>
        <taxon>Saccharomycetaceae</taxon>
        <taxon>Maudiozyma</taxon>
    </lineage>
</organism>
<dbReference type="SUPFAM" id="SSF50978">
    <property type="entry name" value="WD40 repeat-like"/>
    <property type="match status" value="1"/>
</dbReference>
<evidence type="ECO:0000256" key="1">
    <source>
        <dbReference type="ARBA" id="ARBA00006247"/>
    </source>
</evidence>
<dbReference type="Gene3D" id="3.30.70.360">
    <property type="match status" value="1"/>
</dbReference>
<keyword evidence="2" id="KW-0645">Protease</keyword>